<dbReference type="PANTHER" id="PTHR11017:SF575">
    <property type="entry name" value="ADP-RIBOSYL CYCLASE_CYCLIC ADP-RIBOSE HYDROLASE"/>
    <property type="match status" value="1"/>
</dbReference>
<accession>A0A540MH64</accession>
<dbReference type="InterPro" id="IPR032675">
    <property type="entry name" value="LRR_dom_sf"/>
</dbReference>
<dbReference type="SUPFAM" id="SSF52058">
    <property type="entry name" value="L domain-like"/>
    <property type="match status" value="2"/>
</dbReference>
<feature type="transmembrane region" description="Helical" evidence="5">
    <location>
        <begin position="2160"/>
        <end position="2180"/>
    </location>
</feature>
<dbReference type="Pfam" id="PF01582">
    <property type="entry name" value="TIR"/>
    <property type="match status" value="1"/>
</dbReference>
<dbReference type="SMART" id="SM00255">
    <property type="entry name" value="TIR"/>
    <property type="match status" value="1"/>
</dbReference>
<dbReference type="EMBL" id="VIEB01000259">
    <property type="protein sequence ID" value="TQD98053.1"/>
    <property type="molecule type" value="Genomic_DNA"/>
</dbReference>
<evidence type="ECO:0000256" key="1">
    <source>
        <dbReference type="ARBA" id="ARBA00022614"/>
    </source>
</evidence>
<dbReference type="InterPro" id="IPR036249">
    <property type="entry name" value="Thioredoxin-like_sf"/>
</dbReference>
<keyword evidence="8" id="KW-1185">Reference proteome</keyword>
<dbReference type="InterPro" id="IPR000157">
    <property type="entry name" value="TIR_dom"/>
</dbReference>
<dbReference type="SUPFAM" id="SSF46785">
    <property type="entry name" value="Winged helix' DNA-binding domain"/>
    <property type="match status" value="1"/>
</dbReference>
<dbReference type="SMART" id="SM00369">
    <property type="entry name" value="LRR_TYP"/>
    <property type="match status" value="2"/>
</dbReference>
<dbReference type="PANTHER" id="PTHR11017">
    <property type="entry name" value="LEUCINE-RICH REPEAT-CONTAINING PROTEIN"/>
    <property type="match status" value="1"/>
</dbReference>
<keyword evidence="5" id="KW-0472">Membrane</keyword>
<dbReference type="GO" id="GO:0007165">
    <property type="term" value="P:signal transduction"/>
    <property type="evidence" value="ECO:0007669"/>
    <property type="project" value="InterPro"/>
</dbReference>
<dbReference type="Gene3D" id="3.40.50.10140">
    <property type="entry name" value="Toll/interleukin-1 receptor homology (TIR) domain"/>
    <property type="match status" value="1"/>
</dbReference>
<dbReference type="InterPro" id="IPR058192">
    <property type="entry name" value="WHD_ROQ1-like"/>
</dbReference>
<evidence type="ECO:0000256" key="3">
    <source>
        <dbReference type="ARBA" id="ARBA00022821"/>
    </source>
</evidence>
<organism evidence="7 8">
    <name type="scientific">Malus baccata</name>
    <name type="common">Siberian crab apple</name>
    <name type="synonym">Pyrus baccata</name>
    <dbReference type="NCBI Taxonomy" id="106549"/>
    <lineage>
        <taxon>Eukaryota</taxon>
        <taxon>Viridiplantae</taxon>
        <taxon>Streptophyta</taxon>
        <taxon>Embryophyta</taxon>
        <taxon>Tracheophyta</taxon>
        <taxon>Spermatophyta</taxon>
        <taxon>Magnoliopsida</taxon>
        <taxon>eudicotyledons</taxon>
        <taxon>Gunneridae</taxon>
        <taxon>Pentapetalae</taxon>
        <taxon>rosids</taxon>
        <taxon>fabids</taxon>
        <taxon>Rosales</taxon>
        <taxon>Rosaceae</taxon>
        <taxon>Amygdaloideae</taxon>
        <taxon>Maleae</taxon>
        <taxon>Malus</taxon>
    </lineage>
</organism>
<evidence type="ECO:0000256" key="2">
    <source>
        <dbReference type="ARBA" id="ARBA00022737"/>
    </source>
</evidence>
<dbReference type="Proteomes" id="UP000315295">
    <property type="component" value="Unassembled WGS sequence"/>
</dbReference>
<dbReference type="SMART" id="SM00364">
    <property type="entry name" value="LRR_BAC"/>
    <property type="match status" value="4"/>
</dbReference>
<name>A0A540MH64_MALBA</name>
<dbReference type="Gene3D" id="3.40.30.10">
    <property type="entry name" value="Glutaredoxin"/>
    <property type="match status" value="2"/>
</dbReference>
<dbReference type="FunFam" id="3.40.50.10140:FF:000007">
    <property type="entry name" value="Disease resistance protein (TIR-NBS-LRR class)"/>
    <property type="match status" value="1"/>
</dbReference>
<evidence type="ECO:0000259" key="6">
    <source>
        <dbReference type="PROSITE" id="PS50104"/>
    </source>
</evidence>
<dbReference type="SUPFAM" id="SSF52540">
    <property type="entry name" value="P-loop containing nucleoside triphosphate hydrolases"/>
    <property type="match status" value="1"/>
</dbReference>
<dbReference type="InterPro" id="IPR027417">
    <property type="entry name" value="P-loop_NTPase"/>
</dbReference>
<keyword evidence="5" id="KW-0812">Transmembrane</keyword>
<evidence type="ECO:0000313" key="7">
    <source>
        <dbReference type="EMBL" id="TQD98053.1"/>
    </source>
</evidence>
<dbReference type="InterPro" id="IPR001611">
    <property type="entry name" value="Leu-rich_rpt"/>
</dbReference>
<reference evidence="7 8" key="1">
    <citation type="journal article" date="2019" name="G3 (Bethesda)">
        <title>Sequencing of a Wild Apple (Malus baccata) Genome Unravels the Differences Between Cultivated and Wild Apple Species Regarding Disease Resistance and Cold Tolerance.</title>
        <authorList>
            <person name="Chen X."/>
        </authorList>
    </citation>
    <scope>NUCLEOTIDE SEQUENCE [LARGE SCALE GENOMIC DNA]</scope>
    <source>
        <strain evidence="8">cv. Shandingzi</strain>
        <tissue evidence="7">Leaves</tissue>
    </source>
</reference>
<dbReference type="GO" id="GO:0043531">
    <property type="term" value="F:ADP binding"/>
    <property type="evidence" value="ECO:0007669"/>
    <property type="project" value="InterPro"/>
</dbReference>
<protein>
    <recommendedName>
        <fullName evidence="6">TIR domain-containing protein</fullName>
    </recommendedName>
</protein>
<dbReference type="Pfam" id="PF06999">
    <property type="entry name" value="Suc_Fer-like"/>
    <property type="match status" value="2"/>
</dbReference>
<dbReference type="InterPro" id="IPR002182">
    <property type="entry name" value="NB-ARC"/>
</dbReference>
<dbReference type="PRINTS" id="PR00364">
    <property type="entry name" value="DISEASERSIST"/>
</dbReference>
<dbReference type="InterPro" id="IPR036390">
    <property type="entry name" value="WH_DNA-bd_sf"/>
</dbReference>
<comment type="caution">
    <text evidence="7">The sequence shown here is derived from an EMBL/GenBank/DDBJ whole genome shotgun (WGS) entry which is preliminary data.</text>
</comment>
<dbReference type="PROSITE" id="PS51450">
    <property type="entry name" value="LRR"/>
    <property type="match status" value="2"/>
</dbReference>
<dbReference type="Pfam" id="PF00931">
    <property type="entry name" value="NB-ARC"/>
    <property type="match status" value="1"/>
</dbReference>
<dbReference type="PROSITE" id="PS50104">
    <property type="entry name" value="TIR"/>
    <property type="match status" value="1"/>
</dbReference>
<dbReference type="InterPro" id="IPR042197">
    <property type="entry name" value="Apaf_helical"/>
</dbReference>
<dbReference type="GO" id="GO:0006952">
    <property type="term" value="P:defense response"/>
    <property type="evidence" value="ECO:0007669"/>
    <property type="project" value="UniProtKB-KW"/>
</dbReference>
<dbReference type="SUPFAM" id="SSF52833">
    <property type="entry name" value="Thioredoxin-like"/>
    <property type="match status" value="2"/>
</dbReference>
<keyword evidence="3" id="KW-0611">Plant defense</keyword>
<keyword evidence="2" id="KW-0677">Repeat</keyword>
<keyword evidence="4" id="KW-0520">NAD</keyword>
<evidence type="ECO:0000313" key="8">
    <source>
        <dbReference type="Proteomes" id="UP000315295"/>
    </source>
</evidence>
<dbReference type="Pfam" id="PF23282">
    <property type="entry name" value="WHD_ROQ1"/>
    <property type="match status" value="2"/>
</dbReference>
<dbReference type="InterPro" id="IPR009737">
    <property type="entry name" value="Aim32/Apd1-like"/>
</dbReference>
<dbReference type="SUPFAM" id="SSF52200">
    <property type="entry name" value="Toll/Interleukin receptor TIR domain"/>
    <property type="match status" value="1"/>
</dbReference>
<keyword evidence="1" id="KW-0433">Leucine-rich repeat</keyword>
<evidence type="ECO:0000256" key="4">
    <source>
        <dbReference type="ARBA" id="ARBA00023027"/>
    </source>
</evidence>
<sequence>MDTSSSAYGAAAASSSRRSISWKHEVFLSFRGEDTRNNFTDHLFKEFSRAGINTFIDYRLRSGEDIQGELDREIEGSKIAVVVFSKRYAESRWCLKELSKIMRCREEQEGKIVYPIFYHVDPSQVRKQSGSFGEAFPKHERDEDPNEVKQWREDLKACANLSGRDLETTADRREGLFIEKIVEDIRGRLRTTDLTQPKCLVGMDFRMEEFKYLDVGGSPDVQIIGIWGMGGIGKTTIARAIFNKYQDSFSGQCYLEEVRSKEKKMVTLQEQLLRDILKQPDIKVSSVAEGTKQIEKRLGSVKVLIVVDDIDDADQLDELAIEQESFGPGSRIIITTRDEQVLNIHKVDKRYKAQEMTNEEAFELLSWHAFRNPCPDKEYIELARDVVDYCGGLPLALKVVGRLLATKKGKTIWESTLNKLRNIPNGKIHETLKLSYDGLPDDHVKSVFLDISCFYIGWSLKIVEAILGGCNHFSVKAEINTLCDRCLLYIDEDKRLRMHDLIRDMGREIVRAESPVELGKRSRLWHSEDAKRVLRNECGTEAVEGLELFLPEHFDDEQSFSTEAFKKMWRLKFIQLENVTLTGSYKHLSKELRALVWIGFPLEAIPADFDQRNLVFMELSSSKIIRVWEDSDLLPKKLKSLILMNCHNLTELPDFSKLRHLEVLNLSGCKGLCGGYHFLAQLKMIEELILNDCNITDGAVLEIIGSLSSLTFLDLGGNGFSRLPILSGLSQLQVLKLNHCTNLQAIPDLPNSLLELIAKHCTALEIMPDFSEMSKMTHLVLDDCHKLKDIPNFKNSLDYMDSITWIQMEGCTSLSDTFKENLQTKNAFGGITLFGNYIPNWLAYVAREDEIVQFKVPPSIDYIGGLALGIVYSSDNSDSTGSLYIDVVNRTQRTYFRIPNWKEAIVTASHEYYLWLGNLSNRKLNLKGGDMVSVKAKFYGGDNRIMVNKTGVDIVKWHLSDGRTGWDDYVTMPYTFKEDIDNGTRLSICNVFLCYTTPEPWPWRIEGSESDPLPKLFASALKARKNDITVKTFLTVIEGREGTELSDGDVLIFPQMIKYRGLKESDVDIFVDDVLVNPKPWASGVQEALTGPHVFICAHMSRNEWYRVWARNLIDKFKEEVELRGLMNQVFVAACYHTGAHDDNLIIYGPGSDGSITGHWYGYVTPDDVPELLDQHIGKGEIIERLWRGQIGASSDEAENINDHNLPNGGEIHETLKLRYDGLPDDHVKGVFLDISCFYIGWSLKIVEAILGGCNHFSVKAEINTLCDRCLLYIDKDKRLRMHDLIRDMGREIVRAESPVELGKRSRLWHSEDAKRVLRNECGTEAVEGLFLFLPEHFDDEQSFSTEAFKKMWHLKFLGLENVTLTGSYKHLSKELRALTWFGFPLEAIPADFDQRSLVFMELSNSKIVRVWEDSDLLPKKLKHLILKDCHNLTELPDFSKLPHLEILNLSGCKGLCGGYHFLAQLKMIEALILSDCNITDGAVLEIIGSLSSLTFLDLGGNGFSRLPILSGLSQLQVLKLNHCTNLQAIPDLPNSLLELIAKHCTALEIMPDFSEMSKMTHLVLDDCHKLKDIPNFKNSLDYMDSIMSIHMEGCTSLTDTFKENLQTKNAFGGITLFGNYIPNWLAYVAREDKIVQFKVPPSIDYIGGLALGIVYSSDNSDSTGYLYIDVVNRTQRTYFRIPIWKEAIVTASHEYYLWLGNLSNKKLNLKGGDMVFVKAIFFGGDNRIKVNKTGVDIVKWHLSDGRTGWDGYVTMPYTFKEDIDNGTRLSICNVFLCYKTPEAWPWRIEGSESDPLPKFFASALKARKNDITVKTLLTVIEGREGTEFSDGDVLIFPQMIKYRGLKESDVDSFVDDVLVNRKPWASGVQEPWTGPHVFICAHMSRNEWYRVWARNLIDKFKEEVELRGLMNQVFVAACYHTGAHDDNLIIYSPGSDGSITGQWYRFVTPYDVPELLDQHIGKGEIIERHWRGQIGASADEAEKIDDQKLPNGGESKIIKKSHENGNQTMSYVRVPFHFDDENYQTCTDDDDDENYQTCTDDDDDVNYQTCITLGPIGASSDEAEEINDRELPNGEENKKIEEKPQENGIQIHQENGDQIQNNENFSDCCHGANSDGFTCCNEVSLENGRSEAKKLKETRESCALGKLSSLIGNWEQSDVLAAAAVVGAMASVAVAYIFYRRSSRKML</sequence>
<proteinExistence type="predicted"/>
<dbReference type="InterPro" id="IPR003591">
    <property type="entry name" value="Leu-rich_rpt_typical-subtyp"/>
</dbReference>
<feature type="domain" description="TIR" evidence="6">
    <location>
        <begin position="22"/>
        <end position="189"/>
    </location>
</feature>
<keyword evidence="5" id="KW-1133">Transmembrane helix</keyword>
<dbReference type="InterPro" id="IPR035897">
    <property type="entry name" value="Toll_tir_struct_dom_sf"/>
</dbReference>
<dbReference type="InterPro" id="IPR044974">
    <property type="entry name" value="Disease_R_plants"/>
</dbReference>
<dbReference type="Gene3D" id="3.80.10.10">
    <property type="entry name" value="Ribonuclease Inhibitor"/>
    <property type="match status" value="2"/>
</dbReference>
<dbReference type="Gene3D" id="3.40.50.300">
    <property type="entry name" value="P-loop containing nucleotide triphosphate hydrolases"/>
    <property type="match status" value="1"/>
</dbReference>
<gene>
    <name evidence="7" type="ORF">C1H46_016318</name>
</gene>
<evidence type="ECO:0000256" key="5">
    <source>
        <dbReference type="SAM" id="Phobius"/>
    </source>
</evidence>
<dbReference type="Gene3D" id="1.10.8.430">
    <property type="entry name" value="Helical domain of apoptotic protease-activating factors"/>
    <property type="match status" value="1"/>
</dbReference>